<dbReference type="Proteomes" id="UP000199321">
    <property type="component" value="Unassembled WGS sequence"/>
</dbReference>
<accession>A0A1G7FUU4</accession>
<dbReference type="RefSeq" id="WP_093143731.1">
    <property type="nucleotide sequence ID" value="NZ_BMWO01000010.1"/>
</dbReference>
<feature type="chain" id="PRO_5011631998" description="Adhesin" evidence="1">
    <location>
        <begin position="20"/>
        <end position="363"/>
    </location>
</feature>
<keyword evidence="3" id="KW-1185">Reference proteome</keyword>
<dbReference type="OrthoDB" id="1117657at2"/>
<evidence type="ECO:0008006" key="4">
    <source>
        <dbReference type="Google" id="ProtNLM"/>
    </source>
</evidence>
<feature type="signal peptide" evidence="1">
    <location>
        <begin position="1"/>
        <end position="19"/>
    </location>
</feature>
<dbReference type="STRING" id="227084.SAMN05421855_102784"/>
<gene>
    <name evidence="2" type="ORF">SAMN05421855_102784</name>
</gene>
<dbReference type="AlphaFoldDB" id="A0A1G7FUU4"/>
<evidence type="ECO:0000313" key="2">
    <source>
        <dbReference type="EMBL" id="SDE79495.1"/>
    </source>
</evidence>
<organism evidence="2 3">
    <name type="scientific">Ulvibacter litoralis</name>
    <dbReference type="NCBI Taxonomy" id="227084"/>
    <lineage>
        <taxon>Bacteria</taxon>
        <taxon>Pseudomonadati</taxon>
        <taxon>Bacteroidota</taxon>
        <taxon>Flavobacteriia</taxon>
        <taxon>Flavobacteriales</taxon>
        <taxon>Flavobacteriaceae</taxon>
        <taxon>Ulvibacter</taxon>
    </lineage>
</organism>
<sequence length="363" mass="40243">MKLHYKTLILLLCIPFMVAANHTKFGGKYTKEKTVKKDFTVNKDALLKVQNSYGNIDIVTWTENRIAIEVQIKTNSDNEAKAQQKLDEISISFSGSPSQVTAVTEFNKKKSTSWSFWGDSNNNNVAMEINYIIKMPISNLVNLSNDYGAISIDKLEGTAIIKCDYGQLILGELRGENNLLTFDYTSKSSIGYMKSGKINADYSGFTLEKAGTVDLIADYTQSEIIKARDITFNCDYGKIEIGEAVHIDGRGDYVTNRIGTVSGSLQLNADYGSIKVERLTETAKNVNIIGDYTGIKLGFAPNYHFNFLVELSYASLNEDASVTILNSINEHSTKRYSGFHGKKDSGNTIKITSDYGGVTFTEK</sequence>
<evidence type="ECO:0000313" key="3">
    <source>
        <dbReference type="Proteomes" id="UP000199321"/>
    </source>
</evidence>
<keyword evidence="1" id="KW-0732">Signal</keyword>
<protein>
    <recommendedName>
        <fullName evidence="4">Adhesin</fullName>
    </recommendedName>
</protein>
<name>A0A1G7FUU4_9FLAO</name>
<proteinExistence type="predicted"/>
<dbReference type="EMBL" id="FNBA01000002">
    <property type="protein sequence ID" value="SDE79495.1"/>
    <property type="molecule type" value="Genomic_DNA"/>
</dbReference>
<evidence type="ECO:0000256" key="1">
    <source>
        <dbReference type="SAM" id="SignalP"/>
    </source>
</evidence>
<reference evidence="2 3" key="1">
    <citation type="submission" date="2016-10" db="EMBL/GenBank/DDBJ databases">
        <authorList>
            <person name="de Groot N.N."/>
        </authorList>
    </citation>
    <scope>NUCLEOTIDE SEQUENCE [LARGE SCALE GENOMIC DNA]</scope>
    <source>
        <strain evidence="2 3">DSM 16195</strain>
    </source>
</reference>